<proteinExistence type="predicted"/>
<evidence type="ECO:0000259" key="2">
    <source>
        <dbReference type="Pfam" id="PF00144"/>
    </source>
</evidence>
<dbReference type="EMBL" id="JAOPGA020000417">
    <property type="protein sequence ID" value="KAL0478519.1"/>
    <property type="molecule type" value="Genomic_DNA"/>
</dbReference>
<feature type="chain" id="PRO_5043755445" evidence="1">
    <location>
        <begin position="26"/>
        <end position="445"/>
    </location>
</feature>
<feature type="domain" description="Beta-lactamase-related" evidence="2">
    <location>
        <begin position="75"/>
        <end position="426"/>
    </location>
</feature>
<keyword evidence="4" id="KW-1185">Reference proteome</keyword>
<dbReference type="PANTHER" id="PTHR43319:SF3">
    <property type="entry name" value="BETA-LACTAMASE-RELATED DOMAIN-CONTAINING PROTEIN"/>
    <property type="match status" value="1"/>
</dbReference>
<comment type="caution">
    <text evidence="3">The sequence shown here is derived from an EMBL/GenBank/DDBJ whole genome shotgun (WGS) entry which is preliminary data.</text>
</comment>
<dbReference type="InterPro" id="IPR001466">
    <property type="entry name" value="Beta-lactam-related"/>
</dbReference>
<name>A0AAW2YN41_9EUKA</name>
<evidence type="ECO:0000313" key="4">
    <source>
        <dbReference type="Proteomes" id="UP001431209"/>
    </source>
</evidence>
<dbReference type="PANTHER" id="PTHR43319">
    <property type="entry name" value="BETA-LACTAMASE-RELATED"/>
    <property type="match status" value="1"/>
</dbReference>
<dbReference type="AlphaFoldDB" id="A0AAW2YN41"/>
<reference evidence="3 4" key="1">
    <citation type="submission" date="2024-03" db="EMBL/GenBank/DDBJ databases">
        <title>The Acrasis kona genome and developmental transcriptomes reveal deep origins of eukaryotic multicellular pathways.</title>
        <authorList>
            <person name="Sheikh S."/>
            <person name="Fu C.-J."/>
            <person name="Brown M.W."/>
            <person name="Baldauf S.L."/>
        </authorList>
    </citation>
    <scope>NUCLEOTIDE SEQUENCE [LARGE SCALE GENOMIC DNA]</scope>
    <source>
        <strain evidence="3 4">ATCC MYA-3509</strain>
    </source>
</reference>
<dbReference type="Proteomes" id="UP001431209">
    <property type="component" value="Unassembled WGS sequence"/>
</dbReference>
<sequence length="445" mass="49215">MPILKRALSVVVVLVSVLLYAVIKGGTYHSPQCTLFNIGCPKQVVVEGYTKPKYSKLKSIYQKLFEDGNDVASCFAIFEDGEKVVDLCGGFADGLNGEKPFRDSLQNVFSSSKAVTGIVISILVDRGFLKYEEPIATYWPEFAQGGKENVTVSDMLQHAGGVAWLDDLIPFELLSSGQRLDELATHLAKQKHNFNSVRTTAYHMVSGGLYLNELIRRVDPKRRDANQFIQDEIAGPLNVEFTFGLPIEKEERFSAFYEYPKLKFFVRLLPRILVNIPFVPELADRTSFKNFLNKTSLAMKSARILSNEPENFTNTRLWRDLTCVTSAGGFTNAVSMAKIGHIMALEGLPVDGVSFFKNDKAVKMANTVYGTAFDLTLVKNITRTYGGFAKMIPGTDVTGWAGLGGSLNVWDPSKKVSFAYVPKAKGFGLGVDVRALALYKAFAEL</sequence>
<dbReference type="InterPro" id="IPR052907">
    <property type="entry name" value="Beta-lactamase/esterase"/>
</dbReference>
<dbReference type="Pfam" id="PF00144">
    <property type="entry name" value="Beta-lactamase"/>
    <property type="match status" value="1"/>
</dbReference>
<keyword evidence="1" id="KW-0732">Signal</keyword>
<evidence type="ECO:0000256" key="1">
    <source>
        <dbReference type="SAM" id="SignalP"/>
    </source>
</evidence>
<evidence type="ECO:0000313" key="3">
    <source>
        <dbReference type="EMBL" id="KAL0478519.1"/>
    </source>
</evidence>
<dbReference type="Gene3D" id="3.40.710.10">
    <property type="entry name" value="DD-peptidase/beta-lactamase superfamily"/>
    <property type="match status" value="1"/>
</dbReference>
<protein>
    <submittedName>
        <fullName evidence="3">Beta-lactamase domain-containing protein</fullName>
    </submittedName>
</protein>
<feature type="signal peptide" evidence="1">
    <location>
        <begin position="1"/>
        <end position="25"/>
    </location>
</feature>
<gene>
    <name evidence="3" type="ORF">AKO1_004393</name>
</gene>
<dbReference type="SUPFAM" id="SSF56601">
    <property type="entry name" value="beta-lactamase/transpeptidase-like"/>
    <property type="match status" value="1"/>
</dbReference>
<organism evidence="3 4">
    <name type="scientific">Acrasis kona</name>
    <dbReference type="NCBI Taxonomy" id="1008807"/>
    <lineage>
        <taxon>Eukaryota</taxon>
        <taxon>Discoba</taxon>
        <taxon>Heterolobosea</taxon>
        <taxon>Tetramitia</taxon>
        <taxon>Eutetramitia</taxon>
        <taxon>Acrasidae</taxon>
        <taxon>Acrasis</taxon>
    </lineage>
</organism>
<dbReference type="InterPro" id="IPR012338">
    <property type="entry name" value="Beta-lactam/transpept-like"/>
</dbReference>
<accession>A0AAW2YN41</accession>